<protein>
    <recommendedName>
        <fullName evidence="7">4-hydroxythreonine-4-phosphate dehydrogenase</fullName>
        <ecNumber evidence="7">1.1.1.262</ecNumber>
    </recommendedName>
    <alternativeName>
        <fullName evidence="7">4-(phosphohydroxy)-L-threonine dehydrogenase</fullName>
    </alternativeName>
</protein>
<dbReference type="GO" id="GO:0042823">
    <property type="term" value="P:pyridoxal phosphate biosynthetic process"/>
    <property type="evidence" value="ECO:0007669"/>
    <property type="project" value="UniProtKB-UniRule"/>
</dbReference>
<feature type="binding site" evidence="7">
    <location>
        <position position="291"/>
    </location>
    <ligand>
        <name>substrate</name>
    </ligand>
</feature>
<dbReference type="GO" id="GO:0050897">
    <property type="term" value="F:cobalt ion binding"/>
    <property type="evidence" value="ECO:0007669"/>
    <property type="project" value="UniProtKB-UniRule"/>
</dbReference>
<dbReference type="RefSeq" id="WP_084408901.1">
    <property type="nucleotide sequence ID" value="NZ_FWXR01000003.1"/>
</dbReference>
<dbReference type="HAMAP" id="MF_00536">
    <property type="entry name" value="PdxA"/>
    <property type="match status" value="1"/>
</dbReference>
<dbReference type="PANTHER" id="PTHR30004:SF6">
    <property type="entry name" value="D-THREONATE 4-PHOSPHATE DEHYDROGENASE"/>
    <property type="match status" value="1"/>
</dbReference>
<keyword evidence="1 7" id="KW-0963">Cytoplasm</keyword>
<feature type="binding site" evidence="7">
    <location>
        <position position="283"/>
    </location>
    <ligand>
        <name>a divalent metal cation</name>
        <dbReference type="ChEBI" id="CHEBI:60240"/>
        <note>ligand shared between dimeric partners</note>
    </ligand>
</feature>
<comment type="miscellaneous">
    <text evidence="7">The active site is located at the dimer interface.</text>
</comment>
<gene>
    <name evidence="7" type="primary">pdxA</name>
    <name evidence="8" type="ORF">SAMN06297251_10364</name>
</gene>
<evidence type="ECO:0000256" key="5">
    <source>
        <dbReference type="ARBA" id="ARBA00023027"/>
    </source>
</evidence>
<feature type="binding site" evidence="7">
    <location>
        <position position="183"/>
    </location>
    <ligand>
        <name>a divalent metal cation</name>
        <dbReference type="ChEBI" id="CHEBI:60240"/>
        <note>ligand shared between dimeric partners</note>
    </ligand>
</feature>
<evidence type="ECO:0000313" key="8">
    <source>
        <dbReference type="EMBL" id="SMC50974.1"/>
    </source>
</evidence>
<dbReference type="NCBIfam" id="TIGR00557">
    <property type="entry name" value="pdxA"/>
    <property type="match status" value="1"/>
</dbReference>
<dbReference type="OrthoDB" id="9801783at2"/>
<comment type="cofactor">
    <cofactor evidence="7">
        <name>Zn(2+)</name>
        <dbReference type="ChEBI" id="CHEBI:29105"/>
    </cofactor>
    <cofactor evidence="7">
        <name>Mg(2+)</name>
        <dbReference type="ChEBI" id="CHEBI:18420"/>
    </cofactor>
    <cofactor evidence="7">
        <name>Co(2+)</name>
        <dbReference type="ChEBI" id="CHEBI:48828"/>
    </cofactor>
    <text evidence="7">Binds 1 divalent metal cation per subunit. Can use ions such as Zn(2+), Mg(2+) or Co(2+).</text>
</comment>
<dbReference type="Proteomes" id="UP000192656">
    <property type="component" value="Unassembled WGS sequence"/>
</dbReference>
<keyword evidence="5 7" id="KW-0520">NAD</keyword>
<dbReference type="STRING" id="937218.SAMN06297251_10364"/>
<dbReference type="UniPathway" id="UPA00244">
    <property type="reaction ID" value="UER00312"/>
</dbReference>
<keyword evidence="2 7" id="KW-0479">Metal-binding</keyword>
<dbReference type="AlphaFoldDB" id="A0A1W1ZRF7"/>
<comment type="similarity">
    <text evidence="7">Belongs to the PdxA family.</text>
</comment>
<keyword evidence="3 7" id="KW-0521">NADP</keyword>
<evidence type="ECO:0000256" key="3">
    <source>
        <dbReference type="ARBA" id="ARBA00022857"/>
    </source>
</evidence>
<comment type="function">
    <text evidence="7">Catalyzes the NAD(P)-dependent oxidation of 4-(phosphooxy)-L-threonine (HTP) into 2-amino-3-oxo-4-(phosphooxy)butyric acid which spontaneously decarboxylates to form 3-amino-2-oxopropyl phosphate (AHAP).</text>
</comment>
<reference evidence="8 9" key="1">
    <citation type="submission" date="2017-04" db="EMBL/GenBank/DDBJ databases">
        <authorList>
            <person name="Afonso C.L."/>
            <person name="Miller P.J."/>
            <person name="Scott M.A."/>
            <person name="Spackman E."/>
            <person name="Goraichik I."/>
            <person name="Dimitrov K.M."/>
            <person name="Suarez D.L."/>
            <person name="Swayne D.E."/>
        </authorList>
    </citation>
    <scope>NUCLEOTIDE SEQUENCE [LARGE SCALE GENOMIC DNA]</scope>
    <source>
        <strain evidence="8 9">CGMCC 1.10972</strain>
    </source>
</reference>
<dbReference type="EMBL" id="FWXR01000003">
    <property type="protein sequence ID" value="SMC50974.1"/>
    <property type="molecule type" value="Genomic_DNA"/>
</dbReference>
<dbReference type="GO" id="GO:0008615">
    <property type="term" value="P:pyridoxine biosynthetic process"/>
    <property type="evidence" value="ECO:0007669"/>
    <property type="project" value="UniProtKB-UniRule"/>
</dbReference>
<dbReference type="GO" id="GO:0000287">
    <property type="term" value="F:magnesium ion binding"/>
    <property type="evidence" value="ECO:0007669"/>
    <property type="project" value="UniProtKB-UniRule"/>
</dbReference>
<dbReference type="GO" id="GO:0005737">
    <property type="term" value="C:cytoplasm"/>
    <property type="evidence" value="ECO:0007669"/>
    <property type="project" value="UniProtKB-SubCell"/>
</dbReference>
<proteinExistence type="inferred from homology"/>
<evidence type="ECO:0000256" key="6">
    <source>
        <dbReference type="ARBA" id="ARBA00023096"/>
    </source>
</evidence>
<comment type="subunit">
    <text evidence="7">Homodimer.</text>
</comment>
<dbReference type="GO" id="GO:0050570">
    <property type="term" value="F:4-hydroxythreonine-4-phosphate dehydrogenase activity"/>
    <property type="evidence" value="ECO:0007669"/>
    <property type="project" value="UniProtKB-UniRule"/>
</dbReference>
<dbReference type="Pfam" id="PF04166">
    <property type="entry name" value="PdxA"/>
    <property type="match status" value="1"/>
</dbReference>
<feature type="binding site" evidence="7">
    <location>
        <position position="300"/>
    </location>
    <ligand>
        <name>substrate</name>
    </ligand>
</feature>
<keyword evidence="7" id="KW-0460">Magnesium</keyword>
<comment type="catalytic activity">
    <reaction evidence="7">
        <text>4-(phosphooxy)-L-threonine + NAD(+) = 3-amino-2-oxopropyl phosphate + CO2 + NADH</text>
        <dbReference type="Rhea" id="RHEA:32275"/>
        <dbReference type="ChEBI" id="CHEBI:16526"/>
        <dbReference type="ChEBI" id="CHEBI:57279"/>
        <dbReference type="ChEBI" id="CHEBI:57540"/>
        <dbReference type="ChEBI" id="CHEBI:57945"/>
        <dbReference type="ChEBI" id="CHEBI:58452"/>
        <dbReference type="EC" id="1.1.1.262"/>
    </reaction>
</comment>
<dbReference type="Gene3D" id="3.40.718.10">
    <property type="entry name" value="Isopropylmalate Dehydrogenase"/>
    <property type="match status" value="1"/>
</dbReference>
<accession>A0A1W1ZRF7</accession>
<dbReference type="PANTHER" id="PTHR30004">
    <property type="entry name" value="4-HYDROXYTHREONINE-4-PHOSPHATE DEHYDROGENASE"/>
    <property type="match status" value="1"/>
</dbReference>
<keyword evidence="4 7" id="KW-0560">Oxidoreductase</keyword>
<dbReference type="GO" id="GO:0008270">
    <property type="term" value="F:zinc ion binding"/>
    <property type="evidence" value="ECO:0007669"/>
    <property type="project" value="UniProtKB-UniRule"/>
</dbReference>
<evidence type="ECO:0000256" key="1">
    <source>
        <dbReference type="ARBA" id="ARBA00022490"/>
    </source>
</evidence>
<keyword evidence="7" id="KW-0862">Zinc</keyword>
<keyword evidence="7" id="KW-0170">Cobalt</keyword>
<dbReference type="InterPro" id="IPR005255">
    <property type="entry name" value="PdxA_fam"/>
</dbReference>
<evidence type="ECO:0000313" key="9">
    <source>
        <dbReference type="Proteomes" id="UP000192656"/>
    </source>
</evidence>
<feature type="binding site" evidence="7">
    <location>
        <position position="149"/>
    </location>
    <ligand>
        <name>substrate</name>
    </ligand>
</feature>
<dbReference type="EC" id="1.1.1.262" evidence="7"/>
<dbReference type="SUPFAM" id="SSF53659">
    <property type="entry name" value="Isocitrate/Isopropylmalate dehydrogenase-like"/>
    <property type="match status" value="1"/>
</dbReference>
<evidence type="ECO:0000256" key="7">
    <source>
        <dbReference type="HAMAP-Rule" id="MF_00536"/>
    </source>
</evidence>
<keyword evidence="9" id="KW-1185">Reference proteome</keyword>
<evidence type="ECO:0000256" key="4">
    <source>
        <dbReference type="ARBA" id="ARBA00023002"/>
    </source>
</evidence>
<feature type="binding site" evidence="7">
    <location>
        <position position="148"/>
    </location>
    <ligand>
        <name>substrate</name>
    </ligand>
</feature>
<feature type="binding site" evidence="7">
    <location>
        <position position="309"/>
    </location>
    <ligand>
        <name>substrate</name>
    </ligand>
</feature>
<dbReference type="InterPro" id="IPR037510">
    <property type="entry name" value="PdxA"/>
</dbReference>
<comment type="pathway">
    <text evidence="7">Cofactor biosynthesis; pyridoxine 5'-phosphate biosynthesis; pyridoxine 5'-phosphate from D-erythrose 4-phosphate: step 4/5.</text>
</comment>
<comment type="subcellular location">
    <subcellularLocation>
        <location evidence="7">Cytoplasm</location>
    </subcellularLocation>
</comment>
<dbReference type="NCBIfam" id="NF003699">
    <property type="entry name" value="PRK05312.1"/>
    <property type="match status" value="1"/>
</dbReference>
<evidence type="ECO:0000256" key="2">
    <source>
        <dbReference type="ARBA" id="ARBA00022723"/>
    </source>
</evidence>
<organism evidence="8 9">
    <name type="scientific">Fulvimarina manganoxydans</name>
    <dbReference type="NCBI Taxonomy" id="937218"/>
    <lineage>
        <taxon>Bacteria</taxon>
        <taxon>Pseudomonadati</taxon>
        <taxon>Pseudomonadota</taxon>
        <taxon>Alphaproteobacteria</taxon>
        <taxon>Hyphomicrobiales</taxon>
        <taxon>Aurantimonadaceae</taxon>
        <taxon>Fulvimarina</taxon>
    </lineage>
</organism>
<dbReference type="GO" id="GO:0051287">
    <property type="term" value="F:NAD binding"/>
    <property type="evidence" value="ECO:0007669"/>
    <property type="project" value="InterPro"/>
</dbReference>
<name>A0A1W1ZRF7_9HYPH</name>
<feature type="binding site" evidence="7">
    <location>
        <position position="228"/>
    </location>
    <ligand>
        <name>a divalent metal cation</name>
        <dbReference type="ChEBI" id="CHEBI:60240"/>
        <note>ligand shared between dimeric partners</note>
    </ligand>
</feature>
<keyword evidence="6 7" id="KW-0664">Pyridoxine biosynthesis</keyword>
<sequence>MTGLDTQASARSLHAPLAITVGEPSGIGPDLILSLQAVGADALPPHFVIADPGMLESRARRLGLGCDVVVIAKPEDAMSVATGQLPVLPLVNHHGDTPGKIDPANGPGTIEAIDRAVGFCLDGHASAVVTAPIDKKALYDVGFRHPGHTEYLADLCAKRLGQPFTPVMLLAGPELSCVPVTIHIPLADVPEALTAELIEETCQIVARDLRERFAIESPRLALAGLNPHAGERGAIGLEDERVIRPAIERLRLAGIEAFGPLPADTMFNARARKTYDVAICMYHDQALIPAKTLAFDETVNVTLGLPIIRTSPDHGTASDIAAKGVARPDSFLAAIETAADMARRSDISMKTRPS</sequence>